<accession>A0AAV4SYQ6</accession>
<dbReference type="Proteomes" id="UP001054945">
    <property type="component" value="Unassembled WGS sequence"/>
</dbReference>
<evidence type="ECO:0000313" key="2">
    <source>
        <dbReference type="Proteomes" id="UP001054945"/>
    </source>
</evidence>
<protein>
    <submittedName>
        <fullName evidence="1">Uncharacterized protein</fullName>
    </submittedName>
</protein>
<comment type="caution">
    <text evidence="1">The sequence shown here is derived from an EMBL/GenBank/DDBJ whole genome shotgun (WGS) entry which is preliminary data.</text>
</comment>
<dbReference type="AlphaFoldDB" id="A0AAV4SYQ6"/>
<gene>
    <name evidence="1" type="ORF">CEXT_311911</name>
</gene>
<proteinExistence type="predicted"/>
<dbReference type="EMBL" id="BPLR01010384">
    <property type="protein sequence ID" value="GIY38989.1"/>
    <property type="molecule type" value="Genomic_DNA"/>
</dbReference>
<sequence>MLNVNEEKPPIYPPRLHFEETQNFFTTFRPTGLDRRQVASYVNAVTVWDKSLNALQNQTSFFKKILFLFPKVRKSRENIAKTLTVSLTNINIYFHASVDLCSL</sequence>
<evidence type="ECO:0000313" key="1">
    <source>
        <dbReference type="EMBL" id="GIY38989.1"/>
    </source>
</evidence>
<organism evidence="1 2">
    <name type="scientific">Caerostris extrusa</name>
    <name type="common">Bark spider</name>
    <name type="synonym">Caerostris bankana</name>
    <dbReference type="NCBI Taxonomy" id="172846"/>
    <lineage>
        <taxon>Eukaryota</taxon>
        <taxon>Metazoa</taxon>
        <taxon>Ecdysozoa</taxon>
        <taxon>Arthropoda</taxon>
        <taxon>Chelicerata</taxon>
        <taxon>Arachnida</taxon>
        <taxon>Araneae</taxon>
        <taxon>Araneomorphae</taxon>
        <taxon>Entelegynae</taxon>
        <taxon>Araneoidea</taxon>
        <taxon>Araneidae</taxon>
        <taxon>Caerostris</taxon>
    </lineage>
</organism>
<name>A0AAV4SYQ6_CAEEX</name>
<reference evidence="1 2" key="1">
    <citation type="submission" date="2021-06" db="EMBL/GenBank/DDBJ databases">
        <title>Caerostris extrusa draft genome.</title>
        <authorList>
            <person name="Kono N."/>
            <person name="Arakawa K."/>
        </authorList>
    </citation>
    <scope>NUCLEOTIDE SEQUENCE [LARGE SCALE GENOMIC DNA]</scope>
</reference>
<keyword evidence="2" id="KW-1185">Reference proteome</keyword>